<dbReference type="InterPro" id="IPR052038">
    <property type="entry name" value="Type-VII_TA_antitoxin"/>
</dbReference>
<evidence type="ECO:0000256" key="4">
    <source>
        <dbReference type="ARBA" id="ARBA00022695"/>
    </source>
</evidence>
<dbReference type="CDD" id="cd05403">
    <property type="entry name" value="NT_KNTase_like"/>
    <property type="match status" value="1"/>
</dbReference>
<keyword evidence="5" id="KW-0479">Metal-binding</keyword>
<keyword evidence="2" id="KW-1277">Toxin-antitoxin system</keyword>
<comment type="cofactor">
    <cofactor evidence="1">
        <name>Mg(2+)</name>
        <dbReference type="ChEBI" id="CHEBI:18420"/>
    </cofactor>
</comment>
<accession>A1AN52</accession>
<organism evidence="11 12">
    <name type="scientific">Pelobacter propionicus (strain DSM 2379 / NBRC 103807 / OttBd1)</name>
    <dbReference type="NCBI Taxonomy" id="338966"/>
    <lineage>
        <taxon>Bacteria</taxon>
        <taxon>Pseudomonadati</taxon>
        <taxon>Thermodesulfobacteriota</taxon>
        <taxon>Desulfuromonadia</taxon>
        <taxon>Desulfuromonadales</taxon>
        <taxon>Desulfuromonadaceae</taxon>
        <taxon>Pelobacter</taxon>
    </lineage>
</organism>
<evidence type="ECO:0000256" key="7">
    <source>
        <dbReference type="ARBA" id="ARBA00022840"/>
    </source>
</evidence>
<dbReference type="PANTHER" id="PTHR33571">
    <property type="entry name" value="SSL8005 PROTEIN"/>
    <property type="match status" value="1"/>
</dbReference>
<keyword evidence="12" id="KW-1185">Reference proteome</keyword>
<protein>
    <submittedName>
        <fullName evidence="11">DNA polymerase, beta domain protein region</fullName>
    </submittedName>
</protein>
<dbReference type="STRING" id="338966.Ppro_1148"/>
<evidence type="ECO:0000259" key="10">
    <source>
        <dbReference type="Pfam" id="PF01909"/>
    </source>
</evidence>
<dbReference type="EMBL" id="CP000482">
    <property type="protein sequence ID" value="ABK98772.1"/>
    <property type="molecule type" value="Genomic_DNA"/>
</dbReference>
<keyword evidence="8" id="KW-0460">Magnesium</keyword>
<dbReference type="RefSeq" id="WP_011735074.1">
    <property type="nucleotide sequence ID" value="NC_008609.1"/>
</dbReference>
<proteinExistence type="inferred from homology"/>
<dbReference type="GO" id="GO:0046872">
    <property type="term" value="F:metal ion binding"/>
    <property type="evidence" value="ECO:0007669"/>
    <property type="project" value="UniProtKB-KW"/>
</dbReference>
<dbReference type="InterPro" id="IPR043519">
    <property type="entry name" value="NT_sf"/>
</dbReference>
<evidence type="ECO:0000313" key="11">
    <source>
        <dbReference type="EMBL" id="ABK98772.1"/>
    </source>
</evidence>
<dbReference type="HOGENOM" id="CLU_130257_10_0_7"/>
<sequence length="115" mass="12865">MAERKSTNKLSATKAKQDSLETMLQSLKESLPELQARYGVKSLGIFSSYVHGQQKKGSDLDLLVEFNEQAPVTLVGFVRLERELGKVVGRKVDLVERDTLKPVIGKRILEELIPV</sequence>
<feature type="domain" description="Polymerase nucleotidyl transferase" evidence="10">
    <location>
        <begin position="28"/>
        <end position="113"/>
    </location>
</feature>
<dbReference type="GO" id="GO:0005524">
    <property type="term" value="F:ATP binding"/>
    <property type="evidence" value="ECO:0007669"/>
    <property type="project" value="UniProtKB-KW"/>
</dbReference>
<dbReference type="SUPFAM" id="SSF81301">
    <property type="entry name" value="Nucleotidyltransferase"/>
    <property type="match status" value="1"/>
</dbReference>
<keyword evidence="7" id="KW-0067">ATP-binding</keyword>
<evidence type="ECO:0000256" key="6">
    <source>
        <dbReference type="ARBA" id="ARBA00022741"/>
    </source>
</evidence>
<dbReference type="OrthoDB" id="5422227at2"/>
<dbReference type="Gene3D" id="3.30.460.10">
    <property type="entry name" value="Beta Polymerase, domain 2"/>
    <property type="match status" value="1"/>
</dbReference>
<dbReference type="KEGG" id="ppd:Ppro_1148"/>
<evidence type="ECO:0000256" key="5">
    <source>
        <dbReference type="ARBA" id="ARBA00022723"/>
    </source>
</evidence>
<evidence type="ECO:0000313" key="12">
    <source>
        <dbReference type="Proteomes" id="UP000006732"/>
    </source>
</evidence>
<evidence type="ECO:0000256" key="8">
    <source>
        <dbReference type="ARBA" id="ARBA00022842"/>
    </source>
</evidence>
<dbReference type="GO" id="GO:0016779">
    <property type="term" value="F:nucleotidyltransferase activity"/>
    <property type="evidence" value="ECO:0007669"/>
    <property type="project" value="UniProtKB-KW"/>
</dbReference>
<evidence type="ECO:0000256" key="2">
    <source>
        <dbReference type="ARBA" id="ARBA00022649"/>
    </source>
</evidence>
<keyword evidence="3" id="KW-0808">Transferase</keyword>
<dbReference type="InterPro" id="IPR002934">
    <property type="entry name" value="Polymerase_NTP_transf_dom"/>
</dbReference>
<name>A1AN52_PELPD</name>
<comment type="similarity">
    <text evidence="9">Belongs to the MntA antitoxin family.</text>
</comment>
<dbReference type="PANTHER" id="PTHR33571:SF14">
    <property type="entry name" value="PROTEIN ADENYLYLTRANSFERASE MJ0435-RELATED"/>
    <property type="match status" value="1"/>
</dbReference>
<gene>
    <name evidence="11" type="ordered locus">Ppro_1148</name>
</gene>
<keyword evidence="6" id="KW-0547">Nucleotide-binding</keyword>
<evidence type="ECO:0000256" key="3">
    <source>
        <dbReference type="ARBA" id="ARBA00022679"/>
    </source>
</evidence>
<dbReference type="AlphaFoldDB" id="A1AN52"/>
<reference evidence="11 12" key="1">
    <citation type="submission" date="2006-10" db="EMBL/GenBank/DDBJ databases">
        <title>Complete sequence of chromosome of Pelobacter propionicus DSM 2379.</title>
        <authorList>
            <consortium name="US DOE Joint Genome Institute"/>
            <person name="Copeland A."/>
            <person name="Lucas S."/>
            <person name="Lapidus A."/>
            <person name="Barry K."/>
            <person name="Detter J.C."/>
            <person name="Glavina del Rio T."/>
            <person name="Hammon N."/>
            <person name="Israni S."/>
            <person name="Dalin E."/>
            <person name="Tice H."/>
            <person name="Pitluck S."/>
            <person name="Saunders E."/>
            <person name="Brettin T."/>
            <person name="Bruce D."/>
            <person name="Han C."/>
            <person name="Tapia R."/>
            <person name="Schmutz J."/>
            <person name="Larimer F."/>
            <person name="Land M."/>
            <person name="Hauser L."/>
            <person name="Kyrpides N."/>
            <person name="Kim E."/>
            <person name="Lovley D."/>
            <person name="Richardson P."/>
        </authorList>
    </citation>
    <scope>NUCLEOTIDE SEQUENCE [LARGE SCALE GENOMIC DNA]</scope>
    <source>
        <strain evidence="12">DSM 2379 / NBRC 103807 / OttBd1</strain>
    </source>
</reference>
<dbReference type="eggNOG" id="COG1669">
    <property type="taxonomic scope" value="Bacteria"/>
</dbReference>
<dbReference type="Proteomes" id="UP000006732">
    <property type="component" value="Chromosome"/>
</dbReference>
<dbReference type="Pfam" id="PF01909">
    <property type="entry name" value="NTP_transf_2"/>
    <property type="match status" value="1"/>
</dbReference>
<evidence type="ECO:0000256" key="9">
    <source>
        <dbReference type="ARBA" id="ARBA00038276"/>
    </source>
</evidence>
<keyword evidence="4" id="KW-0548">Nucleotidyltransferase</keyword>
<evidence type="ECO:0000256" key="1">
    <source>
        <dbReference type="ARBA" id="ARBA00001946"/>
    </source>
</evidence>